<evidence type="ECO:0000256" key="3">
    <source>
        <dbReference type="ARBA" id="ARBA00022452"/>
    </source>
</evidence>
<evidence type="ECO:0000313" key="17">
    <source>
        <dbReference type="EMBL" id="AFL90444.1"/>
    </source>
</evidence>
<evidence type="ECO:0000256" key="4">
    <source>
        <dbReference type="ARBA" id="ARBA00022496"/>
    </source>
</evidence>
<dbReference type="RefSeq" id="WP_014787704.1">
    <property type="nucleotide sequence ID" value="NC_018014.1"/>
</dbReference>
<dbReference type="PATRIC" id="fig|926566.3.peg.4192"/>
<dbReference type="PANTHER" id="PTHR32552">
    <property type="entry name" value="FERRICHROME IRON RECEPTOR-RELATED"/>
    <property type="match status" value="1"/>
</dbReference>
<evidence type="ECO:0000313" key="18">
    <source>
        <dbReference type="Proteomes" id="UP000006056"/>
    </source>
</evidence>
<dbReference type="Pfam" id="PF00593">
    <property type="entry name" value="TonB_dep_Rec_b-barrel"/>
    <property type="match status" value="1"/>
</dbReference>
<dbReference type="eggNOG" id="COG4772">
    <property type="taxonomic scope" value="Bacteria"/>
</dbReference>
<keyword evidence="6 14" id="KW-0732">Signal</keyword>
<gene>
    <name evidence="17" type="ordered locus">Terro_4240</name>
</gene>
<evidence type="ECO:0000256" key="8">
    <source>
        <dbReference type="ARBA" id="ARBA00023065"/>
    </source>
</evidence>
<dbReference type="InterPro" id="IPR039426">
    <property type="entry name" value="TonB-dep_rcpt-like"/>
</dbReference>
<evidence type="ECO:0000259" key="16">
    <source>
        <dbReference type="Pfam" id="PF07715"/>
    </source>
</evidence>
<dbReference type="InterPro" id="IPR013784">
    <property type="entry name" value="Carb-bd-like_fold"/>
</dbReference>
<evidence type="ECO:0000256" key="5">
    <source>
        <dbReference type="ARBA" id="ARBA00022692"/>
    </source>
</evidence>
<dbReference type="InterPro" id="IPR036942">
    <property type="entry name" value="Beta-barrel_TonB_sf"/>
</dbReference>
<organism evidence="17 18">
    <name type="scientific">Terriglobus roseus (strain DSM 18391 / NRRL B-41598 / KBS 63)</name>
    <dbReference type="NCBI Taxonomy" id="926566"/>
    <lineage>
        <taxon>Bacteria</taxon>
        <taxon>Pseudomonadati</taxon>
        <taxon>Acidobacteriota</taxon>
        <taxon>Terriglobia</taxon>
        <taxon>Terriglobales</taxon>
        <taxon>Acidobacteriaceae</taxon>
        <taxon>Terriglobus</taxon>
    </lineage>
</organism>
<keyword evidence="17" id="KW-0675">Receptor</keyword>
<dbReference type="AlphaFoldDB" id="I3ZMH6"/>
<dbReference type="Pfam" id="PF13620">
    <property type="entry name" value="CarboxypepD_reg"/>
    <property type="match status" value="1"/>
</dbReference>
<comment type="subcellular location">
    <subcellularLocation>
        <location evidence="1 12">Cell outer membrane</location>
        <topology evidence="1 12">Multi-pass membrane protein</topology>
    </subcellularLocation>
</comment>
<dbReference type="PROSITE" id="PS52016">
    <property type="entry name" value="TONB_DEPENDENT_REC_3"/>
    <property type="match status" value="1"/>
</dbReference>
<dbReference type="Proteomes" id="UP000006056">
    <property type="component" value="Chromosome"/>
</dbReference>
<dbReference type="GO" id="GO:0015344">
    <property type="term" value="F:siderophore uptake transmembrane transporter activity"/>
    <property type="evidence" value="ECO:0007669"/>
    <property type="project" value="TreeGrafter"/>
</dbReference>
<evidence type="ECO:0000256" key="2">
    <source>
        <dbReference type="ARBA" id="ARBA00022448"/>
    </source>
</evidence>
<evidence type="ECO:0000256" key="7">
    <source>
        <dbReference type="ARBA" id="ARBA00023004"/>
    </source>
</evidence>
<keyword evidence="11 12" id="KW-0998">Cell outer membrane</keyword>
<evidence type="ECO:0000256" key="12">
    <source>
        <dbReference type="PROSITE-ProRule" id="PRU01360"/>
    </source>
</evidence>
<feature type="domain" description="TonB-dependent receptor-like beta-barrel" evidence="15">
    <location>
        <begin position="350"/>
        <end position="794"/>
    </location>
</feature>
<comment type="similarity">
    <text evidence="12 13">Belongs to the TonB-dependent receptor family.</text>
</comment>
<dbReference type="SUPFAM" id="SSF56935">
    <property type="entry name" value="Porins"/>
    <property type="match status" value="1"/>
</dbReference>
<feature type="signal peptide" evidence="14">
    <location>
        <begin position="1"/>
        <end position="30"/>
    </location>
</feature>
<dbReference type="STRING" id="926566.Terro_4240"/>
<evidence type="ECO:0000256" key="9">
    <source>
        <dbReference type="ARBA" id="ARBA00023077"/>
    </source>
</evidence>
<dbReference type="KEGG" id="trs:Terro_4240"/>
<dbReference type="Pfam" id="PF07715">
    <property type="entry name" value="Plug"/>
    <property type="match status" value="1"/>
</dbReference>
<keyword evidence="8" id="KW-0406">Ion transport</keyword>
<protein>
    <submittedName>
        <fullName evidence="17">Outer membrane receptor for Fe3+-dicitrate</fullName>
    </submittedName>
</protein>
<evidence type="ECO:0000256" key="13">
    <source>
        <dbReference type="RuleBase" id="RU003357"/>
    </source>
</evidence>
<dbReference type="Gene3D" id="2.40.170.20">
    <property type="entry name" value="TonB-dependent receptor, beta-barrel domain"/>
    <property type="match status" value="1"/>
</dbReference>
<evidence type="ECO:0000256" key="6">
    <source>
        <dbReference type="ARBA" id="ARBA00022729"/>
    </source>
</evidence>
<dbReference type="eggNOG" id="COG4932">
    <property type="taxonomic scope" value="Bacteria"/>
</dbReference>
<dbReference type="InterPro" id="IPR012910">
    <property type="entry name" value="Plug_dom"/>
</dbReference>
<feature type="chain" id="PRO_5003684202" evidence="14">
    <location>
        <begin position="31"/>
        <end position="841"/>
    </location>
</feature>
<evidence type="ECO:0000259" key="15">
    <source>
        <dbReference type="Pfam" id="PF00593"/>
    </source>
</evidence>
<dbReference type="PANTHER" id="PTHR32552:SF68">
    <property type="entry name" value="FERRICHROME OUTER MEMBRANE TRANSPORTER_PHAGE RECEPTOR"/>
    <property type="match status" value="1"/>
</dbReference>
<evidence type="ECO:0000256" key="10">
    <source>
        <dbReference type="ARBA" id="ARBA00023136"/>
    </source>
</evidence>
<dbReference type="Gene3D" id="2.60.40.1120">
    <property type="entry name" value="Carboxypeptidase-like, regulatory domain"/>
    <property type="match status" value="1"/>
</dbReference>
<dbReference type="EMBL" id="CP003379">
    <property type="protein sequence ID" value="AFL90444.1"/>
    <property type="molecule type" value="Genomic_DNA"/>
</dbReference>
<keyword evidence="3 12" id="KW-1134">Transmembrane beta strand</keyword>
<keyword evidence="7" id="KW-0408">Iron</keyword>
<dbReference type="GO" id="GO:0009279">
    <property type="term" value="C:cell outer membrane"/>
    <property type="evidence" value="ECO:0007669"/>
    <property type="project" value="UniProtKB-SubCell"/>
</dbReference>
<evidence type="ECO:0000256" key="11">
    <source>
        <dbReference type="ARBA" id="ARBA00023237"/>
    </source>
</evidence>
<dbReference type="InterPro" id="IPR037066">
    <property type="entry name" value="Plug_dom_sf"/>
</dbReference>
<evidence type="ECO:0000256" key="1">
    <source>
        <dbReference type="ARBA" id="ARBA00004571"/>
    </source>
</evidence>
<keyword evidence="2 12" id="KW-0813">Transport</keyword>
<name>I3ZMH6_TERRK</name>
<keyword evidence="9 13" id="KW-0798">TonB box</keyword>
<reference evidence="17 18" key="1">
    <citation type="submission" date="2012-06" db="EMBL/GenBank/DDBJ databases">
        <title>Complete genome of Terriglobus roseus DSM 18391.</title>
        <authorList>
            <consortium name="US DOE Joint Genome Institute (JGI-PGF)"/>
            <person name="Lucas S."/>
            <person name="Copeland A."/>
            <person name="Lapidus A."/>
            <person name="Glavina del Rio T."/>
            <person name="Dalin E."/>
            <person name="Tice H."/>
            <person name="Bruce D."/>
            <person name="Goodwin L."/>
            <person name="Pitluck S."/>
            <person name="Peters L."/>
            <person name="Mikhailova N."/>
            <person name="Munk A.C.C."/>
            <person name="Kyrpides N."/>
            <person name="Mavromatis K."/>
            <person name="Ivanova N."/>
            <person name="Brettin T."/>
            <person name="Detter J.C."/>
            <person name="Han C."/>
            <person name="Larimer F."/>
            <person name="Land M."/>
            <person name="Hauser L."/>
            <person name="Markowitz V."/>
            <person name="Cheng J.-F."/>
            <person name="Hugenholtz P."/>
            <person name="Woyke T."/>
            <person name="Wu D."/>
            <person name="Brambilla E."/>
            <person name="Klenk H.-P."/>
            <person name="Eisen J.A."/>
        </authorList>
    </citation>
    <scope>NUCLEOTIDE SEQUENCE [LARGE SCALE GENOMIC DNA]</scope>
    <source>
        <strain evidence="18">DSM 18391 / NRRL B-41598 / KBS 63</strain>
    </source>
</reference>
<keyword evidence="10 12" id="KW-0472">Membrane</keyword>
<proteinExistence type="inferred from homology"/>
<evidence type="ECO:0000256" key="14">
    <source>
        <dbReference type="SAM" id="SignalP"/>
    </source>
</evidence>
<keyword evidence="5 12" id="KW-0812">Transmembrane</keyword>
<keyword evidence="4" id="KW-0410">Iron transport</keyword>
<dbReference type="SUPFAM" id="SSF49452">
    <property type="entry name" value="Starch-binding domain-like"/>
    <property type="match status" value="1"/>
</dbReference>
<keyword evidence="18" id="KW-1185">Reference proteome</keyword>
<dbReference type="InterPro" id="IPR000531">
    <property type="entry name" value="Beta-barrel_TonB"/>
</dbReference>
<feature type="domain" description="TonB-dependent receptor plug" evidence="16">
    <location>
        <begin position="150"/>
        <end position="257"/>
    </location>
</feature>
<dbReference type="OrthoDB" id="9760494at2"/>
<accession>I3ZMH6</accession>
<dbReference type="GO" id="GO:0030246">
    <property type="term" value="F:carbohydrate binding"/>
    <property type="evidence" value="ECO:0007669"/>
    <property type="project" value="InterPro"/>
</dbReference>
<dbReference type="Gene3D" id="2.170.130.10">
    <property type="entry name" value="TonB-dependent receptor, plug domain"/>
    <property type="match status" value="1"/>
</dbReference>
<sequence>MRLAGTYSSTSCFRLAASLTLAASALTAGAQSTASGATLRGTVTDAKGAALQGAHLALHNSRNTVQRRAVSDASGSYSFSGIAPGTYELDTDAPGFATNVKDAVSISDSQSIDLAITLKVSDINEQVTVEADASNSIAAQLAPFDARLDARSARTEINNHYIENFLSPIADYSEIIQQAPGAFSINSNGVGLGDSKTYFRGFPDGNYDITFDGIPFNDTNSPTHHSWAFFPSQWIGGVDFDRSPGSASTVGPTPFGGSINLLSKPAQAVQNLRFGLSYGSFNTKLYDGNYTTGNFGPGKKANLSLNVHRMSSDGFQTYNYQQRVGGELKFQYKFSDTTVLTGFAGVLSLDTNTPNFKGPLRSQIATNGYNYLMNNDATSAAYYKYNFYHVPTDFEYVGFKKEFGKGWYLDTKPYTYSYNNKQNYANNQTGTINASCDTQVAATKTLAANYACGTDKLNSYRKYGTITQVSQVSRFGIFRVGTWYEWATTDRYQTPQNPRNLALSALPNFHEQFWTNTYQPFVEYEWHPTTKLTITGGAKNAHYTMDLKQYADNGRTVGPLGGAAFRRNFASYNSFLPSGDANYRIRENWSVYGQVATGSVIPPSSVFDTTGTVSVTPKPSNALTFQTGTVIKLRRVTLDMDYYHTHFQNAYTAIADPNVQTASQYVASGDSVSKGFEGQTNIALFRGFSFYVNGTVGSARYVSPTVNGVVNASRGLWVANTPADTESLGVTYQRRNLDLGMFNKRVGSMWNDNSTFNQVVPIDPFNTTSLHMNYTVRGGRLLDGSKIRLSFNNLFDSRGITSVTPATKGATFVPNAGDSLGLLPGRSVTVSFTMGLSPRGR</sequence>
<dbReference type="HOGENOM" id="CLU_012813_0_0_0"/>